<proteinExistence type="predicted"/>
<evidence type="ECO:0000256" key="1">
    <source>
        <dbReference type="ARBA" id="ARBA00022737"/>
    </source>
</evidence>
<protein>
    <submittedName>
        <fullName evidence="2">Pentatricopeptide repeat</fullName>
    </submittedName>
</protein>
<reference evidence="2 3" key="1">
    <citation type="submission" date="2023-12" db="EMBL/GenBank/DDBJ databases">
        <title>A high-quality genome assembly for Dillenia turbinata (Dilleniales).</title>
        <authorList>
            <person name="Chanderbali A."/>
        </authorList>
    </citation>
    <scope>NUCLEOTIDE SEQUENCE [LARGE SCALE GENOMIC DNA]</scope>
    <source>
        <strain evidence="2">LSX21</strain>
        <tissue evidence="2">Leaf</tissue>
    </source>
</reference>
<dbReference type="Proteomes" id="UP001370490">
    <property type="component" value="Unassembled WGS sequence"/>
</dbReference>
<dbReference type="Pfam" id="PF01535">
    <property type="entry name" value="PPR"/>
    <property type="match status" value="2"/>
</dbReference>
<gene>
    <name evidence="2" type="ORF">RJ641_002498</name>
</gene>
<dbReference type="GO" id="GO:0009451">
    <property type="term" value="P:RNA modification"/>
    <property type="evidence" value="ECO:0007669"/>
    <property type="project" value="InterPro"/>
</dbReference>
<dbReference type="AlphaFoldDB" id="A0AAN8VG35"/>
<dbReference type="InterPro" id="IPR002885">
    <property type="entry name" value="PPR_rpt"/>
</dbReference>
<comment type="caution">
    <text evidence="2">The sequence shown here is derived from an EMBL/GenBank/DDBJ whole genome shotgun (WGS) entry which is preliminary data.</text>
</comment>
<evidence type="ECO:0000313" key="2">
    <source>
        <dbReference type="EMBL" id="KAK6932874.1"/>
    </source>
</evidence>
<sequence>MIKSGEKLIASVGNTLLDLYAKSGSIVDAKKVFDRETLQQFDEMLKSGVKSNEVEPRVEHYVTIVAVLSQAGMLDRAEKFIKEIRIQPTAAVWRTLLGASAGWWRDAAKVRKLMRESEVKKESAYSWVEIEMQCTCLWQMMMPTRRGRRSISCGVGDDDLEDQKIWARPRR</sequence>
<evidence type="ECO:0000313" key="3">
    <source>
        <dbReference type="Proteomes" id="UP001370490"/>
    </source>
</evidence>
<accession>A0AAN8VG35</accession>
<dbReference type="InterPro" id="IPR046960">
    <property type="entry name" value="PPR_At4g14850-like_plant"/>
</dbReference>
<dbReference type="EMBL" id="JBAMMX010000010">
    <property type="protein sequence ID" value="KAK6932874.1"/>
    <property type="molecule type" value="Genomic_DNA"/>
</dbReference>
<keyword evidence="1" id="KW-0677">Repeat</keyword>
<dbReference type="Gene3D" id="1.25.40.10">
    <property type="entry name" value="Tetratricopeptide repeat domain"/>
    <property type="match status" value="1"/>
</dbReference>
<dbReference type="PANTHER" id="PTHR47926">
    <property type="entry name" value="PENTATRICOPEPTIDE REPEAT-CONTAINING PROTEIN"/>
    <property type="match status" value="1"/>
</dbReference>
<dbReference type="GO" id="GO:0003723">
    <property type="term" value="F:RNA binding"/>
    <property type="evidence" value="ECO:0007669"/>
    <property type="project" value="InterPro"/>
</dbReference>
<dbReference type="InterPro" id="IPR011990">
    <property type="entry name" value="TPR-like_helical_dom_sf"/>
</dbReference>
<dbReference type="PANTHER" id="PTHR47926:SF502">
    <property type="entry name" value="SELENIUM BINDING PROTEIN"/>
    <property type="match status" value="1"/>
</dbReference>
<organism evidence="2 3">
    <name type="scientific">Dillenia turbinata</name>
    <dbReference type="NCBI Taxonomy" id="194707"/>
    <lineage>
        <taxon>Eukaryota</taxon>
        <taxon>Viridiplantae</taxon>
        <taxon>Streptophyta</taxon>
        <taxon>Embryophyta</taxon>
        <taxon>Tracheophyta</taxon>
        <taxon>Spermatophyta</taxon>
        <taxon>Magnoliopsida</taxon>
        <taxon>eudicotyledons</taxon>
        <taxon>Gunneridae</taxon>
        <taxon>Pentapetalae</taxon>
        <taxon>Dilleniales</taxon>
        <taxon>Dilleniaceae</taxon>
        <taxon>Dillenia</taxon>
    </lineage>
</organism>
<name>A0AAN8VG35_9MAGN</name>
<keyword evidence="3" id="KW-1185">Reference proteome</keyword>